<keyword evidence="7" id="KW-0603">Photosystem I</keyword>
<dbReference type="GO" id="GO:0009765">
    <property type="term" value="P:photosynthesis, light harvesting"/>
    <property type="evidence" value="ECO:0007669"/>
    <property type="project" value="InterPro"/>
</dbReference>
<feature type="binding site" evidence="6">
    <location>
        <position position="101"/>
    </location>
    <ligand>
        <name>chlorophyll a</name>
        <dbReference type="ChEBI" id="CHEBI:58416"/>
        <label>1</label>
    </ligand>
</feature>
<keyword evidence="1 6" id="KW-0148">Chlorophyll</keyword>
<feature type="binding site" evidence="6">
    <location>
        <position position="189"/>
    </location>
    <ligand>
        <name>chlorophyll a</name>
        <dbReference type="ChEBI" id="CHEBI:58416"/>
        <label>1</label>
    </ligand>
</feature>
<keyword evidence="2 7" id="KW-0150">Chloroplast</keyword>
<dbReference type="InterPro" id="IPR022796">
    <property type="entry name" value="Chloroa_b-bind"/>
</dbReference>
<keyword evidence="7" id="KW-0793">Thylakoid</keyword>
<evidence type="ECO:0000313" key="9">
    <source>
        <dbReference type="Proteomes" id="UP001190700"/>
    </source>
</evidence>
<evidence type="ECO:0000256" key="7">
    <source>
        <dbReference type="RuleBase" id="RU363080"/>
    </source>
</evidence>
<feature type="binding site" description="axial binding residue" evidence="6">
    <location>
        <position position="106"/>
    </location>
    <ligand>
        <name>chlorophyll b</name>
        <dbReference type="ChEBI" id="CHEBI:61721"/>
        <label>1</label>
    </ligand>
    <ligandPart>
        <name>Mg</name>
        <dbReference type="ChEBI" id="CHEBI:25107"/>
    </ligandPart>
</feature>
<keyword evidence="5 7" id="KW-0157">Chromophore</keyword>
<comment type="function">
    <text evidence="7">The light-harvesting complex (LHC) functions as a light receptor, it captures and delivers excitation energy to photosystems with which it is closely associated.</text>
</comment>
<comment type="caution">
    <text evidence="8">The sequence shown here is derived from an EMBL/GenBank/DDBJ whole genome shotgun (WGS) entry which is preliminary data.</text>
</comment>
<accession>A0AAE0G320</accession>
<evidence type="ECO:0000313" key="8">
    <source>
        <dbReference type="EMBL" id="KAK3270643.1"/>
    </source>
</evidence>
<dbReference type="PANTHER" id="PTHR21649">
    <property type="entry name" value="CHLOROPHYLL A/B BINDING PROTEIN"/>
    <property type="match status" value="1"/>
</dbReference>
<feature type="binding site" evidence="6">
    <location>
        <position position="192"/>
    </location>
    <ligand>
        <name>chlorophyll a</name>
        <dbReference type="ChEBI" id="CHEBI:58416"/>
        <label>1</label>
    </ligand>
</feature>
<evidence type="ECO:0000256" key="4">
    <source>
        <dbReference type="ARBA" id="ARBA00022640"/>
    </source>
</evidence>
<dbReference type="AlphaFoldDB" id="A0AAE0G320"/>
<keyword evidence="7" id="KW-0604">Photosystem II</keyword>
<dbReference type="GO" id="GO:0016168">
    <property type="term" value="F:chlorophyll binding"/>
    <property type="evidence" value="ECO:0007669"/>
    <property type="project" value="UniProtKB-KW"/>
</dbReference>
<dbReference type="InterPro" id="IPR001344">
    <property type="entry name" value="Chloro_AB-bd_pln"/>
</dbReference>
<comment type="subcellular location">
    <subcellularLocation>
        <location evidence="7">Plastid</location>
        <location evidence="7">Chloroplast thylakoid membrane</location>
    </subcellularLocation>
</comment>
<evidence type="ECO:0000256" key="2">
    <source>
        <dbReference type="ARBA" id="ARBA00022528"/>
    </source>
</evidence>
<dbReference type="EMBL" id="LGRX02010272">
    <property type="protein sequence ID" value="KAK3270643.1"/>
    <property type="molecule type" value="Genomic_DNA"/>
</dbReference>
<evidence type="ECO:0000256" key="1">
    <source>
        <dbReference type="ARBA" id="ARBA00022494"/>
    </source>
</evidence>
<keyword evidence="9" id="KW-1185">Reference proteome</keyword>
<comment type="similarity">
    <text evidence="7">Belongs to the light-harvesting chlorophyll a/b-binding (LHC) protein family.</text>
</comment>
<feature type="binding site" evidence="6">
    <location>
        <position position="188"/>
    </location>
    <ligand>
        <name>chlorophyll a</name>
        <dbReference type="ChEBI" id="CHEBI:58416"/>
        <label>1</label>
    </ligand>
</feature>
<dbReference type="SUPFAM" id="SSF103511">
    <property type="entry name" value="Chlorophyll a-b binding protein"/>
    <property type="match status" value="1"/>
</dbReference>
<dbReference type="Pfam" id="PF00504">
    <property type="entry name" value="Chloroa_b-bind"/>
    <property type="match status" value="1"/>
</dbReference>
<keyword evidence="3 7" id="KW-0602">Photosynthesis</keyword>
<dbReference type="GO" id="GO:0009523">
    <property type="term" value="C:photosystem II"/>
    <property type="evidence" value="ECO:0007669"/>
    <property type="project" value="UniProtKB-KW"/>
</dbReference>
<evidence type="ECO:0000256" key="6">
    <source>
        <dbReference type="PIRSR" id="PIRSR601344-1"/>
    </source>
</evidence>
<reference evidence="8 9" key="1">
    <citation type="journal article" date="2015" name="Genome Biol. Evol.">
        <title>Comparative Genomics of a Bacterivorous Green Alga Reveals Evolutionary Causalities and Consequences of Phago-Mixotrophic Mode of Nutrition.</title>
        <authorList>
            <person name="Burns J.A."/>
            <person name="Paasch A."/>
            <person name="Narechania A."/>
            <person name="Kim E."/>
        </authorList>
    </citation>
    <scope>NUCLEOTIDE SEQUENCE [LARGE SCALE GENOMIC DNA]</scope>
    <source>
        <strain evidence="8 9">PLY_AMNH</strain>
    </source>
</reference>
<organism evidence="8 9">
    <name type="scientific">Cymbomonas tetramitiformis</name>
    <dbReference type="NCBI Taxonomy" id="36881"/>
    <lineage>
        <taxon>Eukaryota</taxon>
        <taxon>Viridiplantae</taxon>
        <taxon>Chlorophyta</taxon>
        <taxon>Pyramimonadophyceae</taxon>
        <taxon>Pyramimonadales</taxon>
        <taxon>Pyramimonadaceae</taxon>
        <taxon>Cymbomonas</taxon>
    </lineage>
</organism>
<protein>
    <recommendedName>
        <fullName evidence="7">Chlorophyll a-b binding protein, chloroplastic</fullName>
    </recommendedName>
</protein>
<name>A0AAE0G320_9CHLO</name>
<evidence type="ECO:0000256" key="3">
    <source>
        <dbReference type="ARBA" id="ARBA00022531"/>
    </source>
</evidence>
<sequence>MAFTASRTVASLRTAAPSVSSLKQTPAKAFAKAALRQRATTQVARFSVVAREGRSGYETPMWYIGADAPSYLDGTLPGDYGFDPLGLGSDPERLKWYVEAELVHGRWAMIAVAGILGAGFLGVEGQWYEQGAKDFDFPFLPLLGCQALVMGFIETKRLEGFKATGETGFVGSYPFDPAGMKSDSMKLKEVKNGRLAMVCYPSLATALEM</sequence>
<feature type="binding site" evidence="6">
    <location>
        <position position="104"/>
    </location>
    <ligand>
        <name>chlorophyll a</name>
        <dbReference type="ChEBI" id="CHEBI:58416"/>
        <label>1</label>
    </ligand>
</feature>
<gene>
    <name evidence="8" type="ORF">CYMTET_20967</name>
</gene>
<feature type="binding site" evidence="6">
    <location>
        <position position="194"/>
    </location>
    <ligand>
        <name>chlorophyll a</name>
        <dbReference type="ChEBI" id="CHEBI:58416"/>
        <label>1</label>
    </ligand>
</feature>
<dbReference type="GO" id="GO:0009535">
    <property type="term" value="C:chloroplast thylakoid membrane"/>
    <property type="evidence" value="ECO:0007669"/>
    <property type="project" value="UniProtKB-SubCell"/>
</dbReference>
<dbReference type="Gene3D" id="1.10.3460.10">
    <property type="entry name" value="Chlorophyll a/b binding protein domain"/>
    <property type="match status" value="1"/>
</dbReference>
<dbReference type="Proteomes" id="UP001190700">
    <property type="component" value="Unassembled WGS sequence"/>
</dbReference>
<proteinExistence type="inferred from homology"/>
<evidence type="ECO:0000256" key="5">
    <source>
        <dbReference type="ARBA" id="ARBA00022991"/>
    </source>
</evidence>
<keyword evidence="4 7" id="KW-0934">Plastid</keyword>
<dbReference type="GO" id="GO:0009522">
    <property type="term" value="C:photosystem I"/>
    <property type="evidence" value="ECO:0007669"/>
    <property type="project" value="UniProtKB-KW"/>
</dbReference>